<comment type="caution">
    <text evidence="1">The sequence shown here is derived from an EMBL/GenBank/DDBJ whole genome shotgun (WGS) entry which is preliminary data.</text>
</comment>
<name>A0ACC0P5A5_RHOML</name>
<protein>
    <submittedName>
        <fullName evidence="1">Uncharacterized protein</fullName>
    </submittedName>
</protein>
<organism evidence="1 2">
    <name type="scientific">Rhododendron molle</name>
    <name type="common">Chinese azalea</name>
    <name type="synonym">Azalea mollis</name>
    <dbReference type="NCBI Taxonomy" id="49168"/>
    <lineage>
        <taxon>Eukaryota</taxon>
        <taxon>Viridiplantae</taxon>
        <taxon>Streptophyta</taxon>
        <taxon>Embryophyta</taxon>
        <taxon>Tracheophyta</taxon>
        <taxon>Spermatophyta</taxon>
        <taxon>Magnoliopsida</taxon>
        <taxon>eudicotyledons</taxon>
        <taxon>Gunneridae</taxon>
        <taxon>Pentapetalae</taxon>
        <taxon>asterids</taxon>
        <taxon>Ericales</taxon>
        <taxon>Ericaceae</taxon>
        <taxon>Ericoideae</taxon>
        <taxon>Rhodoreae</taxon>
        <taxon>Rhododendron</taxon>
    </lineage>
</organism>
<proteinExistence type="predicted"/>
<sequence length="339" mass="35599">MQSVNRGNFVKVIGGSEALDAVTIPVVETYLPKVTEGVIIESDSEGEELNVTSDIPFEVKVAVGELSSSVEVDLVSPPHVTDPAATVDFPSQPVLPEEAVPPDDKADAVKGMLAFQSPQELKSHNNKGKGDVLCIVYLLVSVLLHSASVLFCSALELFSGCYSAFELIRTCCNLLKTPFDVLLCPAAVLIKVEDAGVQDVLKLAIMGFCLHNVQILKIILNIGGSEALDAVTIPVVAVVDTAIPTVTEGVTHESESDGEELNVSPDIPLEVKEAAGALSSSGEVDSVRPPHEPDPVVTGVVPSQPVLIVKPVPPDDKAATVQGNVALQSPHEFCSTSEA</sequence>
<evidence type="ECO:0000313" key="1">
    <source>
        <dbReference type="EMBL" id="KAI8560361.1"/>
    </source>
</evidence>
<reference evidence="1" key="1">
    <citation type="submission" date="2022-02" db="EMBL/GenBank/DDBJ databases">
        <title>Plant Genome Project.</title>
        <authorList>
            <person name="Zhang R.-G."/>
        </authorList>
    </citation>
    <scope>NUCLEOTIDE SEQUENCE</scope>
    <source>
        <strain evidence="1">AT1</strain>
    </source>
</reference>
<dbReference type="Proteomes" id="UP001062846">
    <property type="component" value="Chromosome 4"/>
</dbReference>
<dbReference type="EMBL" id="CM046391">
    <property type="protein sequence ID" value="KAI8560361.1"/>
    <property type="molecule type" value="Genomic_DNA"/>
</dbReference>
<keyword evidence="2" id="KW-1185">Reference proteome</keyword>
<gene>
    <name evidence="1" type="ORF">RHMOL_Rhmol04G0249600</name>
</gene>
<evidence type="ECO:0000313" key="2">
    <source>
        <dbReference type="Proteomes" id="UP001062846"/>
    </source>
</evidence>
<accession>A0ACC0P5A5</accession>